<evidence type="ECO:0000256" key="1">
    <source>
        <dbReference type="PIRSR" id="PIRSR613078-1"/>
    </source>
</evidence>
<feature type="binding site" evidence="2">
    <location>
        <begin position="9"/>
        <end position="16"/>
    </location>
    <ligand>
        <name>substrate</name>
    </ligand>
</feature>
<proteinExistence type="predicted"/>
<dbReference type="GO" id="GO:0005737">
    <property type="term" value="C:cytoplasm"/>
    <property type="evidence" value="ECO:0007669"/>
    <property type="project" value="TreeGrafter"/>
</dbReference>
<feature type="binding site" evidence="2">
    <location>
        <position position="59"/>
    </location>
    <ligand>
        <name>substrate</name>
    </ligand>
</feature>
<evidence type="ECO:0000313" key="3">
    <source>
        <dbReference type="EMBL" id="PZR04815.1"/>
    </source>
</evidence>
<name>A0A2W5T008_9CORY</name>
<feature type="active site" description="Tele-phosphohistidine intermediate" evidence="1">
    <location>
        <position position="10"/>
    </location>
</feature>
<dbReference type="Pfam" id="PF00300">
    <property type="entry name" value="His_Phos_1"/>
    <property type="match status" value="1"/>
</dbReference>
<gene>
    <name evidence="3" type="ORF">DI525_05885</name>
</gene>
<dbReference type="AlphaFoldDB" id="A0A2W5T008"/>
<accession>A0A2W5T008</accession>
<feature type="active site" description="Proton donor/acceptor" evidence="1">
    <location>
        <position position="83"/>
    </location>
</feature>
<dbReference type="InterPro" id="IPR013078">
    <property type="entry name" value="His_Pase_superF_clade-1"/>
</dbReference>
<dbReference type="CDD" id="cd07067">
    <property type="entry name" value="HP_PGM_like"/>
    <property type="match status" value="1"/>
</dbReference>
<dbReference type="InterPro" id="IPR001345">
    <property type="entry name" value="PG/BPGM_mutase_AS"/>
</dbReference>
<dbReference type="Proteomes" id="UP000249432">
    <property type="component" value="Unassembled WGS sequence"/>
</dbReference>
<evidence type="ECO:0000313" key="4">
    <source>
        <dbReference type="Proteomes" id="UP000249432"/>
    </source>
</evidence>
<sequence>MARRLILLRHGQTDYNATGRMQGQMDTHLSDLGRQQAQRTADELSRWDIRRVVTSDLSRAAETAGLIAAPHGLTPVLDDRLRETHLGAWQAHSPEEIDAAHPGQRAMWRHNPHWAPPGGETRLEVAARARSLVDELMHSFPEWEGGTVVCVAHGGTIAGLTCSLLGLPTDNYSSFSGLGNTSWAQLTARPRFHYDHSTVDEDSDRPADPALDTTPVATFTESTIDDAQWYLDAWNASALGIPFAPAQPGSEGVGVTYTRTSIEGLQ</sequence>
<dbReference type="PROSITE" id="PS00175">
    <property type="entry name" value="PG_MUTASE"/>
    <property type="match status" value="1"/>
</dbReference>
<protein>
    <submittedName>
        <fullName evidence="3">Histidine phosphatase family protein</fullName>
    </submittedName>
</protein>
<dbReference type="RefSeq" id="WP_303734832.1">
    <property type="nucleotide sequence ID" value="NZ_CAKZHK010000009.1"/>
</dbReference>
<dbReference type="PANTHER" id="PTHR48100">
    <property type="entry name" value="BROAD-SPECIFICITY PHOSPHATASE YOR283W-RELATED"/>
    <property type="match status" value="1"/>
</dbReference>
<dbReference type="InterPro" id="IPR029033">
    <property type="entry name" value="His_PPase_superfam"/>
</dbReference>
<dbReference type="EMBL" id="QFRA01000012">
    <property type="protein sequence ID" value="PZR04815.1"/>
    <property type="molecule type" value="Genomic_DNA"/>
</dbReference>
<dbReference type="SUPFAM" id="SSF53254">
    <property type="entry name" value="Phosphoglycerate mutase-like"/>
    <property type="match status" value="1"/>
</dbReference>
<dbReference type="InterPro" id="IPR050275">
    <property type="entry name" value="PGM_Phosphatase"/>
</dbReference>
<dbReference type="SMART" id="SM00855">
    <property type="entry name" value="PGAM"/>
    <property type="match status" value="1"/>
</dbReference>
<dbReference type="GO" id="GO:0016791">
    <property type="term" value="F:phosphatase activity"/>
    <property type="evidence" value="ECO:0007669"/>
    <property type="project" value="TreeGrafter"/>
</dbReference>
<dbReference type="PANTHER" id="PTHR48100:SF62">
    <property type="entry name" value="GLUCOSYL-3-PHOSPHOGLYCERATE PHOSPHATASE"/>
    <property type="match status" value="1"/>
</dbReference>
<evidence type="ECO:0000256" key="2">
    <source>
        <dbReference type="PIRSR" id="PIRSR613078-2"/>
    </source>
</evidence>
<reference evidence="3 4" key="1">
    <citation type="submission" date="2017-08" db="EMBL/GenBank/DDBJ databases">
        <title>Infants hospitalized years apart are colonized by the same room-sourced microbial strains.</title>
        <authorList>
            <person name="Brooks B."/>
            <person name="Olm M.R."/>
            <person name="Firek B.A."/>
            <person name="Baker R."/>
            <person name="Thomas B.C."/>
            <person name="Morowitz M.J."/>
            <person name="Banfield J.F."/>
        </authorList>
    </citation>
    <scope>NUCLEOTIDE SEQUENCE [LARGE SCALE GENOMIC DNA]</scope>
    <source>
        <strain evidence="3">S2_003_000_R1_3</strain>
    </source>
</reference>
<dbReference type="Gene3D" id="3.40.50.1240">
    <property type="entry name" value="Phosphoglycerate mutase-like"/>
    <property type="match status" value="1"/>
</dbReference>
<comment type="caution">
    <text evidence="3">The sequence shown here is derived from an EMBL/GenBank/DDBJ whole genome shotgun (WGS) entry which is preliminary data.</text>
</comment>
<organism evidence="3 4">
    <name type="scientific">Corynebacterium kroppenstedtii</name>
    <dbReference type="NCBI Taxonomy" id="161879"/>
    <lineage>
        <taxon>Bacteria</taxon>
        <taxon>Bacillati</taxon>
        <taxon>Actinomycetota</taxon>
        <taxon>Actinomycetes</taxon>
        <taxon>Mycobacteriales</taxon>
        <taxon>Corynebacteriaceae</taxon>
        <taxon>Corynebacterium</taxon>
    </lineage>
</organism>